<evidence type="ECO:0000313" key="2">
    <source>
        <dbReference type="Proteomes" id="UP000789525"/>
    </source>
</evidence>
<protein>
    <submittedName>
        <fullName evidence="1">13542_t:CDS:1</fullName>
    </submittedName>
</protein>
<comment type="caution">
    <text evidence="1">The sequence shown here is derived from an EMBL/GenBank/DDBJ whole genome shotgun (WGS) entry which is preliminary data.</text>
</comment>
<evidence type="ECO:0000313" key="1">
    <source>
        <dbReference type="EMBL" id="CAG8630127.1"/>
    </source>
</evidence>
<feature type="non-terminal residue" evidence="1">
    <location>
        <position position="200"/>
    </location>
</feature>
<accession>A0ACA9N3M8</accession>
<name>A0ACA9N3M8_9GLOM</name>
<reference evidence="1" key="1">
    <citation type="submission" date="2021-06" db="EMBL/GenBank/DDBJ databases">
        <authorList>
            <person name="Kallberg Y."/>
            <person name="Tangrot J."/>
            <person name="Rosling A."/>
        </authorList>
    </citation>
    <scope>NUCLEOTIDE SEQUENCE</scope>
    <source>
        <strain evidence="1">CL356</strain>
    </source>
</reference>
<dbReference type="Proteomes" id="UP000789525">
    <property type="component" value="Unassembled WGS sequence"/>
</dbReference>
<keyword evidence="2" id="KW-1185">Reference proteome</keyword>
<sequence>MGRQKLGTDSTGTRQSPSSIPPNKMASKEIIMDAHYSNQWQYHLEGIQLQGVLHITGSVKSMGIPLDPWTGSSKLNQNGYLQFIEDSKPGRIEYSKRGSPKEIKAVTVSKALSELSTARLRGHRDSNEIVRKGLFVLEQKDGLKRLGDDVWDFLEQLAIAALDIGQLALADDCIQRLEEQFPKSPRVDLLQGLRIEAKDL</sequence>
<proteinExistence type="predicted"/>
<dbReference type="EMBL" id="CAJVPT010017957">
    <property type="protein sequence ID" value="CAG8630127.1"/>
    <property type="molecule type" value="Genomic_DNA"/>
</dbReference>
<gene>
    <name evidence="1" type="ORF">ACOLOM_LOCUS7604</name>
</gene>
<organism evidence="1 2">
    <name type="scientific">Acaulospora colombiana</name>
    <dbReference type="NCBI Taxonomy" id="27376"/>
    <lineage>
        <taxon>Eukaryota</taxon>
        <taxon>Fungi</taxon>
        <taxon>Fungi incertae sedis</taxon>
        <taxon>Mucoromycota</taxon>
        <taxon>Glomeromycotina</taxon>
        <taxon>Glomeromycetes</taxon>
        <taxon>Diversisporales</taxon>
        <taxon>Acaulosporaceae</taxon>
        <taxon>Acaulospora</taxon>
    </lineage>
</organism>